<accession>A0A1I5EMI2</accession>
<name>A0A1I5EMI2_9GAMM</name>
<dbReference type="InterPro" id="IPR038732">
    <property type="entry name" value="HpyO/CreE_NAD-binding"/>
</dbReference>
<evidence type="ECO:0000313" key="2">
    <source>
        <dbReference type="EMBL" id="SFO12732.1"/>
    </source>
</evidence>
<dbReference type="PRINTS" id="PR00368">
    <property type="entry name" value="FADPNR"/>
</dbReference>
<organism evidence="2 3">
    <name type="scientific">Candidatus Pantoea varia</name>
    <dbReference type="NCBI Taxonomy" id="1881036"/>
    <lineage>
        <taxon>Bacteria</taxon>
        <taxon>Pseudomonadati</taxon>
        <taxon>Pseudomonadota</taxon>
        <taxon>Gammaproteobacteria</taxon>
        <taxon>Enterobacterales</taxon>
        <taxon>Erwiniaceae</taxon>
        <taxon>Pantoea</taxon>
    </lineage>
</organism>
<keyword evidence="3" id="KW-1185">Reference proteome</keyword>
<gene>
    <name evidence="2" type="ORF">SAMN05428971_3015</name>
</gene>
<dbReference type="SUPFAM" id="SSF51905">
    <property type="entry name" value="FAD/NAD(P)-binding domain"/>
    <property type="match status" value="2"/>
</dbReference>
<dbReference type="RefSeq" id="WP_090964992.1">
    <property type="nucleotide sequence ID" value="NZ_FOVG01000003.1"/>
</dbReference>
<proteinExistence type="predicted"/>
<dbReference type="AlphaFoldDB" id="A0A1I5EMI2"/>
<evidence type="ECO:0000259" key="1">
    <source>
        <dbReference type="Pfam" id="PF13454"/>
    </source>
</evidence>
<protein>
    <submittedName>
        <fullName evidence="2">Uncharacterized NAD(P)/FAD-binding protein YdhS</fullName>
    </submittedName>
</protein>
<dbReference type="PANTHER" id="PTHR40254">
    <property type="entry name" value="BLR0577 PROTEIN"/>
    <property type="match status" value="1"/>
</dbReference>
<dbReference type="EMBL" id="FOVG01000003">
    <property type="protein sequence ID" value="SFO12732.1"/>
    <property type="molecule type" value="Genomic_DNA"/>
</dbReference>
<dbReference type="Gene3D" id="3.50.50.60">
    <property type="entry name" value="FAD/NAD(P)-binding domain"/>
    <property type="match status" value="2"/>
</dbReference>
<dbReference type="InterPro" id="IPR036188">
    <property type="entry name" value="FAD/NAD-bd_sf"/>
</dbReference>
<dbReference type="Proteomes" id="UP000198968">
    <property type="component" value="Unassembled WGS sequence"/>
</dbReference>
<sequence length="470" mass="51615">MSHQKIVIIGGGFTGTALAIHLARAGQAGLQVTVIEPRAQLAQGVAYGTTDPAHRINVPAARMQLAGDEEGIFDRDYRASPAFKADPQALWCDGNVYPQRGEFGRWVNAQFEYQQQHSPVKLKHLRDNAVAFKNGVVITASGQHIRADQVVLAISHPPPDLPVLLKPLQNHPGLIANPWRSDALAAVAPDDRVAIIGSGLTMSDVVASLHRQHHRGEMTVFSRRGQLPRANLSGSDETYTLDYSQPHPASARGWLHRVRQEVRHAAAMNLPWQLVLDDIRRNGQHIWQSLSLHEQQRFLHHLRPWWDVHRYRIAPQVSQILSQRQASGQLSLLAARLMAAEAVDNTLRLTLRLRGAQAKRLEVDKVIVTTGPAHNALLNSNALLRQLHGEGVIQPDPLALGIHVNALSQTLNAQGNANPYLFVAGPAARGRFGELMGLPQVAEHAESVARQLLAAPPLSFSERCPGSLTY</sequence>
<reference evidence="3" key="1">
    <citation type="submission" date="2016-10" db="EMBL/GenBank/DDBJ databases">
        <authorList>
            <person name="Varghese N."/>
            <person name="Submissions S."/>
        </authorList>
    </citation>
    <scope>NUCLEOTIDE SEQUENCE [LARGE SCALE GENOMIC DNA]</scope>
    <source>
        <strain evidence="3">OV426</strain>
    </source>
</reference>
<dbReference type="OrthoDB" id="101972at2"/>
<dbReference type="PANTHER" id="PTHR40254:SF1">
    <property type="entry name" value="BLR0577 PROTEIN"/>
    <property type="match status" value="1"/>
</dbReference>
<dbReference type="Pfam" id="PF13454">
    <property type="entry name" value="NAD_binding_9"/>
    <property type="match status" value="1"/>
</dbReference>
<evidence type="ECO:0000313" key="3">
    <source>
        <dbReference type="Proteomes" id="UP000198968"/>
    </source>
</evidence>
<dbReference type="InterPro" id="IPR052189">
    <property type="entry name" value="L-asp_N-monooxygenase_NS-form"/>
</dbReference>
<feature type="domain" description="FAD-dependent urate hydroxylase HpyO/Asp monooxygenase CreE-like FAD/NAD(P)-binding" evidence="1">
    <location>
        <begin position="7"/>
        <end position="156"/>
    </location>
</feature>